<dbReference type="Proteomes" id="UP001341840">
    <property type="component" value="Unassembled WGS sequence"/>
</dbReference>
<gene>
    <name evidence="1" type="ORF">PIB30_090451</name>
</gene>
<evidence type="ECO:0000313" key="1">
    <source>
        <dbReference type="EMBL" id="MED6188902.1"/>
    </source>
</evidence>
<proteinExistence type="predicted"/>
<reference evidence="1 2" key="1">
    <citation type="journal article" date="2023" name="Plants (Basel)">
        <title>Bridging the Gap: Combining Genomics and Transcriptomics Approaches to Understand Stylosanthes scabra, an Orphan Legume from the Brazilian Caatinga.</title>
        <authorList>
            <person name="Ferreira-Neto J.R.C."/>
            <person name="da Silva M.D."/>
            <person name="Binneck E."/>
            <person name="de Melo N.F."/>
            <person name="da Silva R.H."/>
            <person name="de Melo A.L.T.M."/>
            <person name="Pandolfi V."/>
            <person name="Bustamante F.O."/>
            <person name="Brasileiro-Vidal A.C."/>
            <person name="Benko-Iseppon A.M."/>
        </authorList>
    </citation>
    <scope>NUCLEOTIDE SEQUENCE [LARGE SCALE GENOMIC DNA]</scope>
    <source>
        <tissue evidence="1">Leaves</tissue>
    </source>
</reference>
<organism evidence="1 2">
    <name type="scientific">Stylosanthes scabra</name>
    <dbReference type="NCBI Taxonomy" id="79078"/>
    <lineage>
        <taxon>Eukaryota</taxon>
        <taxon>Viridiplantae</taxon>
        <taxon>Streptophyta</taxon>
        <taxon>Embryophyta</taxon>
        <taxon>Tracheophyta</taxon>
        <taxon>Spermatophyta</taxon>
        <taxon>Magnoliopsida</taxon>
        <taxon>eudicotyledons</taxon>
        <taxon>Gunneridae</taxon>
        <taxon>Pentapetalae</taxon>
        <taxon>rosids</taxon>
        <taxon>fabids</taxon>
        <taxon>Fabales</taxon>
        <taxon>Fabaceae</taxon>
        <taxon>Papilionoideae</taxon>
        <taxon>50 kb inversion clade</taxon>
        <taxon>dalbergioids sensu lato</taxon>
        <taxon>Dalbergieae</taxon>
        <taxon>Pterocarpus clade</taxon>
        <taxon>Stylosanthes</taxon>
    </lineage>
</organism>
<evidence type="ECO:0000313" key="2">
    <source>
        <dbReference type="Proteomes" id="UP001341840"/>
    </source>
</evidence>
<name>A0ABU6WSN9_9FABA</name>
<accession>A0ABU6WSN9</accession>
<sequence>MQISIKQSSGKVPNATIPASEIHKTTTKQLDAVSNSQMLIRNSNYKRSNPEIQSKFQILGTIASRIHNEALDTESQANSESKLKFNVPYLVVPDRAIGGGIPTSVRSGVEDSAFAKGKVDVDLVLFESEDDVTTSGADEAISLSRGSIFNDSAAAKSERTLATIEDIHAEDGAASSTEVGASAKGKRTDAIAAGTDGGLKARKLRRFFHLKPPPLLAAVLA</sequence>
<dbReference type="EMBL" id="JASCZI010182990">
    <property type="protein sequence ID" value="MED6188902.1"/>
    <property type="molecule type" value="Genomic_DNA"/>
</dbReference>
<protein>
    <submittedName>
        <fullName evidence="1">Uncharacterized protein</fullName>
    </submittedName>
</protein>
<comment type="caution">
    <text evidence="1">The sequence shown here is derived from an EMBL/GenBank/DDBJ whole genome shotgun (WGS) entry which is preliminary data.</text>
</comment>
<keyword evidence="2" id="KW-1185">Reference proteome</keyword>